<feature type="region of interest" description="Disordered" evidence="1">
    <location>
        <begin position="153"/>
        <end position="188"/>
    </location>
</feature>
<sequence>MSKLTADEVARIIDLATFEAERLGKALSIAVVDGGGFILGVVRMDGARPMTPSIAISKAYSAAVMQRPTRMLKGWSKSDPVFFSQVATMGMHPIVATLGGLTLKRDGEIVGAVGISGGSPEEDEHVGAEIVESFGFDEDFEELALVKQQQAASAGNGGGADAATAAAASATPSLITPDNPYGAAETTASRARAELDALEAEDAARHG</sequence>
<accession>A0ABP5BEV0</accession>
<protein>
    <recommendedName>
        <fullName evidence="4">Heme-binding protein</fullName>
    </recommendedName>
</protein>
<reference evidence="3" key="1">
    <citation type="journal article" date="2019" name="Int. J. Syst. Evol. Microbiol.">
        <title>The Global Catalogue of Microorganisms (GCM) 10K type strain sequencing project: providing services to taxonomists for standard genome sequencing and annotation.</title>
        <authorList>
            <consortium name="The Broad Institute Genomics Platform"/>
            <consortium name="The Broad Institute Genome Sequencing Center for Infectious Disease"/>
            <person name="Wu L."/>
            <person name="Ma J."/>
        </authorList>
    </citation>
    <scope>NUCLEOTIDE SEQUENCE [LARGE SCALE GENOMIC DNA]</scope>
    <source>
        <strain evidence="3">JCM 13584</strain>
    </source>
</reference>
<dbReference type="RefSeq" id="WP_157415041.1">
    <property type="nucleotide sequence ID" value="NZ_BAAAMK010000001.1"/>
</dbReference>
<dbReference type="Pfam" id="PF03928">
    <property type="entry name" value="HbpS-like"/>
    <property type="match status" value="1"/>
</dbReference>
<evidence type="ECO:0000313" key="2">
    <source>
        <dbReference type="EMBL" id="GAA1940344.1"/>
    </source>
</evidence>
<gene>
    <name evidence="2" type="ORF">GCM10009717_03370</name>
</gene>
<dbReference type="EMBL" id="BAAAMK010000001">
    <property type="protein sequence ID" value="GAA1940344.1"/>
    <property type="molecule type" value="Genomic_DNA"/>
</dbReference>
<dbReference type="Gene3D" id="3.30.450.150">
    <property type="entry name" value="Haem-degrading domain"/>
    <property type="match status" value="1"/>
</dbReference>
<feature type="compositionally biased region" description="Low complexity" evidence="1">
    <location>
        <begin position="161"/>
        <end position="171"/>
    </location>
</feature>
<comment type="caution">
    <text evidence="2">The sequence shown here is derived from an EMBL/GenBank/DDBJ whole genome shotgun (WGS) entry which is preliminary data.</text>
</comment>
<dbReference type="InterPro" id="IPR052517">
    <property type="entry name" value="GlcG_carb_metab_protein"/>
</dbReference>
<dbReference type="PANTHER" id="PTHR34309">
    <property type="entry name" value="SLR1406 PROTEIN"/>
    <property type="match status" value="1"/>
</dbReference>
<organism evidence="2 3">
    <name type="scientific">Agromyces allii</name>
    <dbReference type="NCBI Taxonomy" id="393607"/>
    <lineage>
        <taxon>Bacteria</taxon>
        <taxon>Bacillati</taxon>
        <taxon>Actinomycetota</taxon>
        <taxon>Actinomycetes</taxon>
        <taxon>Micrococcales</taxon>
        <taxon>Microbacteriaceae</taxon>
        <taxon>Agromyces</taxon>
    </lineage>
</organism>
<dbReference type="SUPFAM" id="SSF143744">
    <property type="entry name" value="GlcG-like"/>
    <property type="match status" value="1"/>
</dbReference>
<dbReference type="InterPro" id="IPR038084">
    <property type="entry name" value="PduO/GlcC-like_sf"/>
</dbReference>
<evidence type="ECO:0000256" key="1">
    <source>
        <dbReference type="SAM" id="MobiDB-lite"/>
    </source>
</evidence>
<evidence type="ECO:0008006" key="4">
    <source>
        <dbReference type="Google" id="ProtNLM"/>
    </source>
</evidence>
<name>A0ABP5BEV0_9MICO</name>
<dbReference type="PANTHER" id="PTHR34309:SF10">
    <property type="entry name" value="SLR1406 PROTEIN"/>
    <property type="match status" value="1"/>
</dbReference>
<dbReference type="Proteomes" id="UP001499954">
    <property type="component" value="Unassembled WGS sequence"/>
</dbReference>
<dbReference type="InterPro" id="IPR005624">
    <property type="entry name" value="PduO/GlcC-like"/>
</dbReference>
<evidence type="ECO:0000313" key="3">
    <source>
        <dbReference type="Proteomes" id="UP001499954"/>
    </source>
</evidence>
<proteinExistence type="predicted"/>
<keyword evidence="3" id="KW-1185">Reference proteome</keyword>